<feature type="binding site" evidence="12">
    <location>
        <position position="285"/>
    </location>
    <ligand>
        <name>K(+)</name>
        <dbReference type="ChEBI" id="CHEBI:29103"/>
    </ligand>
</feature>
<dbReference type="Pfam" id="PF00294">
    <property type="entry name" value="PfkB"/>
    <property type="match status" value="1"/>
</dbReference>
<evidence type="ECO:0000256" key="5">
    <source>
        <dbReference type="ARBA" id="ARBA00022723"/>
    </source>
</evidence>
<evidence type="ECO:0000256" key="1">
    <source>
        <dbReference type="ARBA" id="ARBA00005380"/>
    </source>
</evidence>
<keyword evidence="6 12" id="KW-0547">Nucleotide-binding</keyword>
<evidence type="ECO:0000256" key="10">
    <source>
        <dbReference type="ARBA" id="ARBA00022958"/>
    </source>
</evidence>
<feature type="binding site" evidence="12">
    <location>
        <position position="282"/>
    </location>
    <ligand>
        <name>K(+)</name>
        <dbReference type="ChEBI" id="CHEBI:29103"/>
    </ligand>
</feature>
<dbReference type="NCBIfam" id="TIGR02152">
    <property type="entry name" value="D_ribokin_bact"/>
    <property type="match status" value="1"/>
</dbReference>
<feature type="domain" description="Carbohydrate kinase PfkB" evidence="13">
    <location>
        <begin position="3"/>
        <end position="292"/>
    </location>
</feature>
<feature type="active site" description="Proton acceptor" evidence="12">
    <location>
        <position position="252"/>
    </location>
</feature>
<dbReference type="Gene3D" id="3.40.1190.20">
    <property type="match status" value="1"/>
</dbReference>
<evidence type="ECO:0000256" key="3">
    <source>
        <dbReference type="ARBA" id="ARBA00016943"/>
    </source>
</evidence>
<gene>
    <name evidence="12 14" type="primary">rbsK</name>
    <name evidence="14" type="ORF">DP114_23530</name>
</gene>
<keyword evidence="10 12" id="KW-0630">Potassium</keyword>
<dbReference type="InterPro" id="IPR002173">
    <property type="entry name" value="Carboh/pur_kinase_PfkB_CS"/>
</dbReference>
<comment type="cofactor">
    <cofactor evidence="12">
        <name>Mg(2+)</name>
        <dbReference type="ChEBI" id="CHEBI:18420"/>
    </cofactor>
    <text evidence="12">Requires a divalent cation, most likely magnesium in vivo, as an electrophilic catalyst to aid phosphoryl group transfer. It is the chelate of the metal and the nucleotide that is the actual substrate.</text>
</comment>
<comment type="subunit">
    <text evidence="12">Homodimer.</text>
</comment>
<accession>A0A856MIG0</accession>
<comment type="pathway">
    <text evidence="12">Carbohydrate metabolism; D-ribose degradation; D-ribose 5-phosphate from beta-D-ribopyranose: step 2/2.</text>
</comment>
<feature type="binding site" evidence="12">
    <location>
        <begin position="38"/>
        <end position="42"/>
    </location>
    <ligand>
        <name>substrate</name>
    </ligand>
</feature>
<keyword evidence="15" id="KW-1185">Reference proteome</keyword>
<comment type="activity regulation">
    <text evidence="12">Activated by a monovalent cation that binds near, but not in, the active site. The most likely occupant of the site in vivo is potassium. Ion binding induces a conformational change that may alter substrate affinity.</text>
</comment>
<feature type="binding site" evidence="12">
    <location>
        <begin position="10"/>
        <end position="12"/>
    </location>
    <ligand>
        <name>substrate</name>
    </ligand>
</feature>
<dbReference type="CDD" id="cd01174">
    <property type="entry name" value="ribokinase"/>
    <property type="match status" value="1"/>
</dbReference>
<dbReference type="KEGG" id="bsen:DP114_23530"/>
<feature type="binding site" evidence="12">
    <location>
        <position position="287"/>
    </location>
    <ligand>
        <name>K(+)</name>
        <dbReference type="ChEBI" id="CHEBI:29103"/>
    </ligand>
</feature>
<comment type="caution">
    <text evidence="12">Lacks conserved residue(s) required for the propagation of feature annotation.</text>
</comment>
<dbReference type="GO" id="GO:0019303">
    <property type="term" value="P:D-ribose catabolic process"/>
    <property type="evidence" value="ECO:0007669"/>
    <property type="project" value="UniProtKB-UniRule"/>
</dbReference>
<evidence type="ECO:0000256" key="2">
    <source>
        <dbReference type="ARBA" id="ARBA00012035"/>
    </source>
</evidence>
<dbReference type="PRINTS" id="PR00990">
    <property type="entry name" value="RIBOKINASE"/>
</dbReference>
<name>A0A856MIG0_9CYAN</name>
<evidence type="ECO:0000256" key="6">
    <source>
        <dbReference type="ARBA" id="ARBA00022741"/>
    </source>
</evidence>
<comment type="similarity">
    <text evidence="12">Belongs to the carbohydrate kinase PfkB family. Ribokinase subfamily.</text>
</comment>
<reference evidence="14 15" key="1">
    <citation type="submission" date="2018-06" db="EMBL/GenBank/DDBJ databases">
        <title>Comparative genomics of Brasilonema spp. strains.</title>
        <authorList>
            <person name="Alvarenga D.O."/>
            <person name="Fiore M.F."/>
            <person name="Varani A.M."/>
        </authorList>
    </citation>
    <scope>NUCLEOTIDE SEQUENCE [LARGE SCALE GENOMIC DNA]</scope>
    <source>
        <strain evidence="14 15">CENA114</strain>
    </source>
</reference>
<evidence type="ECO:0000256" key="4">
    <source>
        <dbReference type="ARBA" id="ARBA00022679"/>
    </source>
</evidence>
<keyword evidence="11 12" id="KW-0119">Carbohydrate metabolism</keyword>
<feature type="binding site" evidence="12">
    <location>
        <begin position="220"/>
        <end position="225"/>
    </location>
    <ligand>
        <name>ATP</name>
        <dbReference type="ChEBI" id="CHEBI:30616"/>
    </ligand>
</feature>
<comment type="function">
    <text evidence="12">Catalyzes the phosphorylation of ribose at O-5 in a reaction requiring ATP and magnesium. The resulting D-ribose-5-phosphate can then be used either for sythesis of nucleotides, histidine, and tryptophan, or as a component of the pentose phosphate pathway.</text>
</comment>
<feature type="binding site" evidence="12">
    <location>
        <position position="184"/>
    </location>
    <ligand>
        <name>ATP</name>
        <dbReference type="ChEBI" id="CHEBI:30616"/>
    </ligand>
</feature>
<dbReference type="GO" id="GO:0046872">
    <property type="term" value="F:metal ion binding"/>
    <property type="evidence" value="ECO:0007669"/>
    <property type="project" value="UniProtKB-KW"/>
</dbReference>
<keyword evidence="7 12" id="KW-0418">Kinase</keyword>
<evidence type="ECO:0000256" key="7">
    <source>
        <dbReference type="ARBA" id="ARBA00022777"/>
    </source>
</evidence>
<dbReference type="UniPathway" id="UPA00916">
    <property type="reaction ID" value="UER00889"/>
</dbReference>
<feature type="binding site" evidence="12">
    <location>
        <position position="252"/>
    </location>
    <ligand>
        <name>substrate</name>
    </ligand>
</feature>
<evidence type="ECO:0000256" key="9">
    <source>
        <dbReference type="ARBA" id="ARBA00022842"/>
    </source>
</evidence>
<dbReference type="InterPro" id="IPR011877">
    <property type="entry name" value="Ribokinase"/>
</dbReference>
<keyword evidence="5 12" id="KW-0479">Metal-binding</keyword>
<dbReference type="EC" id="2.7.1.15" evidence="2 12"/>
<feature type="binding site" evidence="12">
    <location>
        <position position="139"/>
    </location>
    <ligand>
        <name>substrate</name>
    </ligand>
</feature>
<evidence type="ECO:0000256" key="12">
    <source>
        <dbReference type="HAMAP-Rule" id="MF_01987"/>
    </source>
</evidence>
<sequence>MSIIVFGSINIDLVATVPRLLVAGETLLGHDFFKVPGGKGANQAVASARLGIPTHIVGRIGADSFGTELVNSLQASGVQTDDVFVDETVSSGVAMITVDVKGENQIIVIPGANGRVNQEDVERLSHLLPTARVLLLQLEIPMPAVVAAAKAGRKAGVTVILDPAPAQKDIPDELYSLVDIITPNEVEAGGLVGFSVDGEESAIKAGEVLRQRGVKNAIVKLGAKGVVCSTPEDKFFIPAFPVDTVDTTAAGDAFNGGLAAALCEGLSLRQAVVWGAAAGALAATKLGAQPSLADRMTFDAFLRQKGLA</sequence>
<feature type="binding site" evidence="12">
    <location>
        <position position="248"/>
    </location>
    <ligand>
        <name>K(+)</name>
        <dbReference type="ChEBI" id="CHEBI:29103"/>
    </ligand>
</feature>
<dbReference type="PANTHER" id="PTHR10584">
    <property type="entry name" value="SUGAR KINASE"/>
    <property type="match status" value="1"/>
</dbReference>
<keyword evidence="12" id="KW-0963">Cytoplasm</keyword>
<comment type="subcellular location">
    <subcellularLocation>
        <location evidence="12">Cytoplasm</location>
    </subcellularLocation>
</comment>
<dbReference type="InterPro" id="IPR029056">
    <property type="entry name" value="Ribokinase-like"/>
</dbReference>
<dbReference type="Proteomes" id="UP000503129">
    <property type="component" value="Chromosome"/>
</dbReference>
<feature type="binding site" evidence="12">
    <location>
        <position position="246"/>
    </location>
    <ligand>
        <name>K(+)</name>
        <dbReference type="ChEBI" id="CHEBI:29103"/>
    </ligand>
</feature>
<dbReference type="PROSITE" id="PS00583">
    <property type="entry name" value="PFKB_KINASES_1"/>
    <property type="match status" value="1"/>
</dbReference>
<proteinExistence type="inferred from homology"/>
<dbReference type="GO" id="GO:0004747">
    <property type="term" value="F:ribokinase activity"/>
    <property type="evidence" value="ECO:0007669"/>
    <property type="project" value="UniProtKB-UniRule"/>
</dbReference>
<dbReference type="RefSeq" id="WP_171977246.1">
    <property type="nucleotide sequence ID" value="NZ_CAWOXK010000001.1"/>
</dbReference>
<comment type="catalytic activity">
    <reaction evidence="12">
        <text>D-ribose + ATP = D-ribose 5-phosphate + ADP + H(+)</text>
        <dbReference type="Rhea" id="RHEA:13697"/>
        <dbReference type="ChEBI" id="CHEBI:15378"/>
        <dbReference type="ChEBI" id="CHEBI:30616"/>
        <dbReference type="ChEBI" id="CHEBI:47013"/>
        <dbReference type="ChEBI" id="CHEBI:78346"/>
        <dbReference type="ChEBI" id="CHEBI:456216"/>
        <dbReference type="EC" id="2.7.1.15"/>
    </reaction>
</comment>
<dbReference type="AlphaFoldDB" id="A0A856MIG0"/>
<dbReference type="EMBL" id="CP030118">
    <property type="protein sequence ID" value="QDL10468.1"/>
    <property type="molecule type" value="Genomic_DNA"/>
</dbReference>
<evidence type="ECO:0000256" key="8">
    <source>
        <dbReference type="ARBA" id="ARBA00022840"/>
    </source>
</evidence>
<dbReference type="PROSITE" id="PS00584">
    <property type="entry name" value="PFKB_KINASES_2"/>
    <property type="match status" value="1"/>
</dbReference>
<evidence type="ECO:0000313" key="15">
    <source>
        <dbReference type="Proteomes" id="UP000503129"/>
    </source>
</evidence>
<dbReference type="HAMAP" id="MF_01987">
    <property type="entry name" value="Ribokinase"/>
    <property type="match status" value="1"/>
</dbReference>
<dbReference type="InterPro" id="IPR011611">
    <property type="entry name" value="PfkB_dom"/>
</dbReference>
<dbReference type="GO" id="GO:0005829">
    <property type="term" value="C:cytosol"/>
    <property type="evidence" value="ECO:0007669"/>
    <property type="project" value="TreeGrafter"/>
</dbReference>
<keyword evidence="8 12" id="KW-0067">ATP-binding</keyword>
<protein>
    <recommendedName>
        <fullName evidence="3 12">Ribokinase</fullName>
        <shortName evidence="12">RK</shortName>
        <ecNumber evidence="2 12">2.7.1.15</ecNumber>
    </recommendedName>
</protein>
<evidence type="ECO:0000259" key="13">
    <source>
        <dbReference type="Pfam" id="PF00294"/>
    </source>
</evidence>
<dbReference type="PANTHER" id="PTHR10584:SF166">
    <property type="entry name" value="RIBOKINASE"/>
    <property type="match status" value="1"/>
</dbReference>
<keyword evidence="9 12" id="KW-0460">Magnesium</keyword>
<keyword evidence="4 12" id="KW-0808">Transferase</keyword>
<dbReference type="GO" id="GO:0005524">
    <property type="term" value="F:ATP binding"/>
    <property type="evidence" value="ECO:0007669"/>
    <property type="project" value="UniProtKB-UniRule"/>
</dbReference>
<comment type="similarity">
    <text evidence="1">Belongs to the carbohydrate kinase pfkB family.</text>
</comment>
<dbReference type="InterPro" id="IPR002139">
    <property type="entry name" value="Ribo/fructo_kinase"/>
</dbReference>
<evidence type="ECO:0000313" key="14">
    <source>
        <dbReference type="EMBL" id="QDL10468.1"/>
    </source>
</evidence>
<feature type="binding site" evidence="12">
    <location>
        <begin position="251"/>
        <end position="252"/>
    </location>
    <ligand>
        <name>ATP</name>
        <dbReference type="ChEBI" id="CHEBI:30616"/>
    </ligand>
</feature>
<dbReference type="SUPFAM" id="SSF53613">
    <property type="entry name" value="Ribokinase-like"/>
    <property type="match status" value="1"/>
</dbReference>
<organism evidence="14 15">
    <name type="scientific">Brasilonema sennae CENA114</name>
    <dbReference type="NCBI Taxonomy" id="415709"/>
    <lineage>
        <taxon>Bacteria</taxon>
        <taxon>Bacillati</taxon>
        <taxon>Cyanobacteriota</taxon>
        <taxon>Cyanophyceae</taxon>
        <taxon>Nostocales</taxon>
        <taxon>Scytonemataceae</taxon>
        <taxon>Brasilonema</taxon>
        <taxon>Bromeliae group (in: Brasilonema)</taxon>
    </lineage>
</organism>
<feature type="binding site" evidence="12">
    <location>
        <position position="291"/>
    </location>
    <ligand>
        <name>K(+)</name>
        <dbReference type="ChEBI" id="CHEBI:29103"/>
    </ligand>
</feature>
<evidence type="ECO:0000256" key="11">
    <source>
        <dbReference type="ARBA" id="ARBA00023277"/>
    </source>
</evidence>